<organism evidence="2 3">
    <name type="scientific">Metabacillus endolithicus</name>
    <dbReference type="NCBI Taxonomy" id="1535204"/>
    <lineage>
        <taxon>Bacteria</taxon>
        <taxon>Bacillati</taxon>
        <taxon>Bacillota</taxon>
        <taxon>Bacilli</taxon>
        <taxon>Bacillales</taxon>
        <taxon>Bacillaceae</taxon>
        <taxon>Metabacillus</taxon>
    </lineage>
</organism>
<comment type="caution">
    <text evidence="2">The sequence shown here is derived from an EMBL/GenBank/DDBJ whole genome shotgun (WGS) entry which is preliminary data.</text>
</comment>
<evidence type="ECO:0000313" key="2">
    <source>
        <dbReference type="EMBL" id="MFD2214877.1"/>
    </source>
</evidence>
<accession>A0ABW5BXT9</accession>
<evidence type="ECO:0000256" key="1">
    <source>
        <dbReference type="SAM" id="Phobius"/>
    </source>
</evidence>
<sequence length="220" mass="25286">MNYHLNIVKGLFRPQISLYQLQKAEAIKGVFPKLILLYVLCLITYATSTYFGIGTETYSGNITNYTLSEYESGKLLLLGGKLISSILYPTLFIWFASIFFWIFLEIPYIKVVIVQSFGFAFLLLGQIVTMPVLVLLDLNLVSNPFSFGVLSQYAFEHEYWNSFFGSITLFHLVALMLQYYYLASLSEKNRYVALTLLILFYLISWLLTGLMAFIKIPVLF</sequence>
<keyword evidence="1" id="KW-0812">Transmembrane</keyword>
<reference evidence="3" key="1">
    <citation type="journal article" date="2019" name="Int. J. Syst. Evol. Microbiol.">
        <title>The Global Catalogue of Microorganisms (GCM) 10K type strain sequencing project: providing services to taxonomists for standard genome sequencing and annotation.</title>
        <authorList>
            <consortium name="The Broad Institute Genomics Platform"/>
            <consortium name="The Broad Institute Genome Sequencing Center for Infectious Disease"/>
            <person name="Wu L."/>
            <person name="Ma J."/>
        </authorList>
    </citation>
    <scope>NUCLEOTIDE SEQUENCE [LARGE SCALE GENOMIC DNA]</scope>
    <source>
        <strain evidence="3">CGMCC 1.15474</strain>
    </source>
</reference>
<name>A0ABW5BXT9_9BACI</name>
<keyword evidence="1" id="KW-1133">Transmembrane helix</keyword>
<keyword evidence="1" id="KW-0472">Membrane</keyword>
<evidence type="ECO:0000313" key="3">
    <source>
        <dbReference type="Proteomes" id="UP001597318"/>
    </source>
</evidence>
<keyword evidence="3" id="KW-1185">Reference proteome</keyword>
<dbReference type="EMBL" id="JBHUIK010000003">
    <property type="protein sequence ID" value="MFD2214877.1"/>
    <property type="molecule type" value="Genomic_DNA"/>
</dbReference>
<feature type="transmembrane region" description="Helical" evidence="1">
    <location>
        <begin position="194"/>
        <end position="214"/>
    </location>
</feature>
<protein>
    <recommendedName>
        <fullName evidence="4">Yip1 domain-containing protein</fullName>
    </recommendedName>
</protein>
<feature type="transmembrane region" description="Helical" evidence="1">
    <location>
        <begin position="86"/>
        <end position="104"/>
    </location>
</feature>
<dbReference type="RefSeq" id="WP_379052231.1">
    <property type="nucleotide sequence ID" value="NZ_JBHUIK010000003.1"/>
</dbReference>
<proteinExistence type="predicted"/>
<feature type="transmembrane region" description="Helical" evidence="1">
    <location>
        <begin position="111"/>
        <end position="136"/>
    </location>
</feature>
<evidence type="ECO:0008006" key="4">
    <source>
        <dbReference type="Google" id="ProtNLM"/>
    </source>
</evidence>
<dbReference type="Proteomes" id="UP001597318">
    <property type="component" value="Unassembled WGS sequence"/>
</dbReference>
<gene>
    <name evidence="2" type="ORF">ACFSKK_14400</name>
</gene>
<feature type="transmembrane region" description="Helical" evidence="1">
    <location>
        <begin position="35"/>
        <end position="53"/>
    </location>
</feature>
<feature type="transmembrane region" description="Helical" evidence="1">
    <location>
        <begin position="159"/>
        <end position="182"/>
    </location>
</feature>